<reference evidence="3 4" key="1">
    <citation type="journal article" date="2022" name="Microbiol. Resour. Announc.">
        <title>Complete Genome Sequence of the Hyperthermophilic and Acidophilic Archaeon Saccharolobus caldissimus Strain HS-3T.</title>
        <authorList>
            <person name="Sakai H.D."/>
            <person name="Kurosawa N."/>
        </authorList>
    </citation>
    <scope>NUCLEOTIDE SEQUENCE [LARGE SCALE GENOMIC DNA]</scope>
    <source>
        <strain evidence="3 4">JCM32116</strain>
    </source>
</reference>
<dbReference type="CDD" id="cd03801">
    <property type="entry name" value="GT4_PimA-like"/>
    <property type="match status" value="1"/>
</dbReference>
<dbReference type="AlphaFoldDB" id="A0AAQ4CN99"/>
<evidence type="ECO:0000256" key="1">
    <source>
        <dbReference type="ARBA" id="ARBA00022679"/>
    </source>
</evidence>
<evidence type="ECO:0000313" key="3">
    <source>
        <dbReference type="EMBL" id="BDB97280.1"/>
    </source>
</evidence>
<dbReference type="Pfam" id="PF00534">
    <property type="entry name" value="Glycos_transf_1"/>
    <property type="match status" value="1"/>
</dbReference>
<dbReference type="KEGG" id="scas:SACC_02970"/>
<proteinExistence type="predicted"/>
<name>A0AAQ4CN99_9CREN</name>
<accession>A0AAQ4CN99</accession>
<dbReference type="RefSeq" id="WP_229571293.1">
    <property type="nucleotide sequence ID" value="NZ_AP025226.1"/>
</dbReference>
<dbReference type="EMBL" id="AP025226">
    <property type="protein sequence ID" value="BDB97280.1"/>
    <property type="molecule type" value="Genomic_DNA"/>
</dbReference>
<dbReference type="GeneID" id="68865022"/>
<dbReference type="PANTHER" id="PTHR46401:SF2">
    <property type="entry name" value="GLYCOSYLTRANSFERASE WBBK-RELATED"/>
    <property type="match status" value="1"/>
</dbReference>
<organism evidence="3 4">
    <name type="scientific">Saccharolobus caldissimus</name>
    <dbReference type="NCBI Taxonomy" id="1702097"/>
    <lineage>
        <taxon>Archaea</taxon>
        <taxon>Thermoproteota</taxon>
        <taxon>Thermoprotei</taxon>
        <taxon>Sulfolobales</taxon>
        <taxon>Sulfolobaceae</taxon>
        <taxon>Saccharolobus</taxon>
    </lineage>
</organism>
<gene>
    <name evidence="3" type="ORF">SACC_02970</name>
</gene>
<evidence type="ECO:0000259" key="2">
    <source>
        <dbReference type="Pfam" id="PF00534"/>
    </source>
</evidence>
<evidence type="ECO:0000313" key="4">
    <source>
        <dbReference type="Proteomes" id="UP001319921"/>
    </source>
</evidence>
<dbReference type="SUPFAM" id="SSF53756">
    <property type="entry name" value="UDP-Glycosyltransferase/glycogen phosphorylase"/>
    <property type="match status" value="1"/>
</dbReference>
<sequence length="412" mass="48048">MKLGIVYHNFFSPKFAGGGAVHAYEVTLRLKKYFEVICYPSSPAFNWDRETLLKKAKELESKGIKIAEEFYLILDEKERFEAKGIKRFIYGEKIAREIAKRYNVNVNFLYDPDHSSFDIFYFKKVRFGFTLHLPPYYEDSLLYLRRLIKFYGVNPYTGKGFHTRFLYNELYAKPKYKRLLRENKPAFIAAVSEGPLVESGLKGEVIRPGNAFDPSLLKYRGRGKEDYVVFWSRLNQDKGIQEIPDILRIISKRKRVKLVLMGRFFDKYNERRFWNKVKRYGLDVEYLGFVERDKLYDVVSKAKLFIYPSHVDGFSLVVLESLALGTPVVAYDIPAIRSVYGGLGAVKVVKEFDNEAMANEALKLLLMSERDLEDLMNDEKLINFLKLYSSWDNVAESVKRIIEKYMYGSAGI</sequence>
<dbReference type="PANTHER" id="PTHR46401">
    <property type="entry name" value="GLYCOSYLTRANSFERASE WBBK-RELATED"/>
    <property type="match status" value="1"/>
</dbReference>
<dbReference type="GO" id="GO:0016757">
    <property type="term" value="F:glycosyltransferase activity"/>
    <property type="evidence" value="ECO:0007669"/>
    <property type="project" value="InterPro"/>
</dbReference>
<keyword evidence="1" id="KW-0808">Transferase</keyword>
<feature type="domain" description="Glycosyl transferase family 1" evidence="2">
    <location>
        <begin position="222"/>
        <end position="370"/>
    </location>
</feature>
<dbReference type="Gene3D" id="3.40.50.2000">
    <property type="entry name" value="Glycogen Phosphorylase B"/>
    <property type="match status" value="1"/>
</dbReference>
<dbReference type="InterPro" id="IPR001296">
    <property type="entry name" value="Glyco_trans_1"/>
</dbReference>
<keyword evidence="4" id="KW-1185">Reference proteome</keyword>
<protein>
    <recommendedName>
        <fullName evidence="2">Glycosyl transferase family 1 domain-containing protein</fullName>
    </recommendedName>
</protein>
<dbReference type="Proteomes" id="UP001319921">
    <property type="component" value="Chromosome"/>
</dbReference>